<dbReference type="AlphaFoldDB" id="A0A150WDZ5"/>
<evidence type="ECO:0000313" key="2">
    <source>
        <dbReference type="Proteomes" id="UP000075391"/>
    </source>
</evidence>
<reference evidence="1 2" key="1">
    <citation type="submission" date="2016-03" db="EMBL/GenBank/DDBJ databases">
        <authorList>
            <person name="Ploux O."/>
        </authorList>
    </citation>
    <scope>NUCLEOTIDE SEQUENCE [LARGE SCALE GENOMIC DNA]</scope>
    <source>
        <strain evidence="1 2">BER2</strain>
    </source>
</reference>
<organism evidence="1 2">
    <name type="scientific">Bdellovibrio bacteriovorus</name>
    <dbReference type="NCBI Taxonomy" id="959"/>
    <lineage>
        <taxon>Bacteria</taxon>
        <taxon>Pseudomonadati</taxon>
        <taxon>Bdellovibrionota</taxon>
        <taxon>Bdellovibrionia</taxon>
        <taxon>Bdellovibrionales</taxon>
        <taxon>Pseudobdellovibrionaceae</taxon>
        <taxon>Bdellovibrio</taxon>
    </lineage>
</organism>
<dbReference type="OrthoDB" id="5295369at2"/>
<proteinExistence type="predicted"/>
<protein>
    <submittedName>
        <fullName evidence="1">Uncharacterized protein</fullName>
    </submittedName>
</protein>
<dbReference type="EMBL" id="LUKF01000017">
    <property type="protein sequence ID" value="KYG61216.1"/>
    <property type="molecule type" value="Genomic_DNA"/>
</dbReference>
<comment type="caution">
    <text evidence="1">The sequence shown here is derived from an EMBL/GenBank/DDBJ whole genome shotgun (WGS) entry which is preliminary data.</text>
</comment>
<dbReference type="RefSeq" id="WP_063244580.1">
    <property type="nucleotide sequence ID" value="NZ_CP168967.1"/>
</dbReference>
<dbReference type="Proteomes" id="UP000075391">
    <property type="component" value="Unassembled WGS sequence"/>
</dbReference>
<evidence type="ECO:0000313" key="1">
    <source>
        <dbReference type="EMBL" id="KYG61216.1"/>
    </source>
</evidence>
<gene>
    <name evidence="1" type="ORF">AZI85_09745</name>
</gene>
<sequence>MDESQRQLYLERDYLHQIGISLNAALFIVDRLTEEIKEEEGRLETDSEIERLFHHLADYLLKIDSLVKTRNTHLSEILNEEIEKGKTERLRKNSPSQLT</sequence>
<accession>A0A150WDZ5</accession>
<name>A0A150WDZ5_BDEBC</name>